<keyword evidence="1" id="KW-0863">Zinc-finger</keyword>
<dbReference type="GO" id="GO:0008270">
    <property type="term" value="F:zinc ion binding"/>
    <property type="evidence" value="ECO:0007669"/>
    <property type="project" value="UniProtKB-KW"/>
</dbReference>
<feature type="zinc finger region" description="C3H1-type" evidence="1">
    <location>
        <begin position="799"/>
        <end position="827"/>
    </location>
</feature>
<dbReference type="InterPro" id="IPR000571">
    <property type="entry name" value="Znf_CCCH"/>
</dbReference>
<feature type="compositionally biased region" description="Polar residues" evidence="2">
    <location>
        <begin position="486"/>
        <end position="495"/>
    </location>
</feature>
<keyword evidence="5" id="KW-1185">Reference proteome</keyword>
<feature type="domain" description="C3H1-type" evidence="3">
    <location>
        <begin position="799"/>
        <end position="827"/>
    </location>
</feature>
<evidence type="ECO:0000256" key="1">
    <source>
        <dbReference type="PROSITE-ProRule" id="PRU00723"/>
    </source>
</evidence>
<feature type="compositionally biased region" description="Basic and acidic residues" evidence="2">
    <location>
        <begin position="99"/>
        <end position="115"/>
    </location>
</feature>
<feature type="zinc finger region" description="C3H1-type" evidence="1">
    <location>
        <begin position="741"/>
        <end position="769"/>
    </location>
</feature>
<feature type="compositionally biased region" description="Basic and acidic residues" evidence="2">
    <location>
        <begin position="47"/>
        <end position="61"/>
    </location>
</feature>
<feature type="compositionally biased region" description="Polar residues" evidence="2">
    <location>
        <begin position="362"/>
        <end position="392"/>
    </location>
</feature>
<feature type="compositionally biased region" description="Basic and acidic residues" evidence="2">
    <location>
        <begin position="18"/>
        <end position="36"/>
    </location>
</feature>
<dbReference type="Gene3D" id="4.10.1000.10">
    <property type="entry name" value="Zinc finger, CCCH-type"/>
    <property type="match status" value="2"/>
</dbReference>
<feature type="compositionally biased region" description="Acidic residues" evidence="2">
    <location>
        <begin position="318"/>
        <end position="327"/>
    </location>
</feature>
<feature type="compositionally biased region" description="Basic and acidic residues" evidence="2">
    <location>
        <begin position="328"/>
        <end position="349"/>
    </location>
</feature>
<feature type="region of interest" description="Disordered" evidence="2">
    <location>
        <begin position="315"/>
        <end position="513"/>
    </location>
</feature>
<sequence length="937" mass="102007">MPQGYSQSSGINIRSARNVRDRSRSMERSGSLDHGRGWRGPPSLGRSRADNADRWEHDKYEGAASAPSTNLPRDRGYSRDRRHSGSAQSTAPMPADIEYIGKEGISHVTINRRESNASTRGYPSASYEGPRRQFPDIGNAPPLPIPDEAIASSAPARKTSVSQVPAATGDVRPASPRSPGTNEPYRAPHRRQSSVDASKLPPPPLPPIQAVIPPQGSVPEEPQPKGPAVGETEDTADESSSAEMEWENFVANGGLDMPIDRITDDLLKHPRSRSQSTLSPAVVPRPVYGHRDPISHSRVGSTALEKSLDRAALLLSNDGDDDDIDDVEVSRNTDRPDSSFGRSEGESEQKAPPFPQGISIRGSAQTPLPTVSLSQLENSMTSLALNPTTTPRARQPSGPVAERTMRKGSVPPQQAQASDAGSLGIRIKRSSAKPPAAPAPAPAVNGRTSAPAGSSSPARAPTRPTPPDAPGTGARSASPVRPATPPTNRAASRSSSGDEGRAPAQGAAPSSYLRRQYEVYDESRGRHLFSVNIPYDEGSNEDLKRQIKALESVIGQQKRALSTARYSPHANGLPPSRAYRYNPIRPRGAYYSRPPPVRPSRNMKLVVKNEEPGADDSSSASGATQYVSCANKLVKVGSANSASIRPPALTSYRPRPAVFKARMVGSRVTINGETFIRKGRGNKLVRTTAVSPAVPTSSQRGVVSIEGDNYVRTKKGSLVRVDALRKYSSQKTAPMHKKRVLKRRPLCTRHLYGKCEQSATDCHFSHELTPETVAVCLYFQSGRCMKDEQTCPFVHVKVNPNAPICRDFVYRHYCAKGRKCLHRHVWECPDWVEKNNCTRPKCKLPHPQKTKARTGATPLEVSAVSKDEQELFIKQYVRRPVFGKDAADEDAEDEECSDAETHMAEDEYLSDEDLSGDEAAELLKWYDDNYVEEPTTT</sequence>
<dbReference type="EMBL" id="JANBTX010000002">
    <property type="protein sequence ID" value="KAJ2691233.1"/>
    <property type="molecule type" value="Genomic_DNA"/>
</dbReference>
<feature type="compositionally biased region" description="Basic and acidic residues" evidence="2">
    <location>
        <begin position="258"/>
        <end position="268"/>
    </location>
</feature>
<feature type="region of interest" description="Disordered" evidence="2">
    <location>
        <begin position="561"/>
        <end position="601"/>
    </location>
</feature>
<evidence type="ECO:0000313" key="5">
    <source>
        <dbReference type="Proteomes" id="UP001151516"/>
    </source>
</evidence>
<name>A0A9W8GLD5_9FUNG</name>
<feature type="region of interest" description="Disordered" evidence="2">
    <location>
        <begin position="1"/>
        <end position="301"/>
    </location>
</feature>
<evidence type="ECO:0000313" key="4">
    <source>
        <dbReference type="EMBL" id="KAJ2691233.1"/>
    </source>
</evidence>
<protein>
    <recommendedName>
        <fullName evidence="3">C3H1-type domain-containing protein</fullName>
    </recommendedName>
</protein>
<dbReference type="GO" id="GO:0005634">
    <property type="term" value="C:nucleus"/>
    <property type="evidence" value="ECO:0007669"/>
    <property type="project" value="TreeGrafter"/>
</dbReference>
<comment type="caution">
    <text evidence="4">The sequence shown here is derived from an EMBL/GenBank/DDBJ whole genome shotgun (WGS) entry which is preliminary data.</text>
</comment>
<dbReference type="PROSITE" id="PS50103">
    <property type="entry name" value="ZF_C3H1"/>
    <property type="match status" value="3"/>
</dbReference>
<keyword evidence="1" id="KW-0862">Zinc</keyword>
<organism evidence="4 5">
    <name type="scientific">Coemansia spiralis</name>
    <dbReference type="NCBI Taxonomy" id="417178"/>
    <lineage>
        <taxon>Eukaryota</taxon>
        <taxon>Fungi</taxon>
        <taxon>Fungi incertae sedis</taxon>
        <taxon>Zoopagomycota</taxon>
        <taxon>Kickxellomycotina</taxon>
        <taxon>Kickxellomycetes</taxon>
        <taxon>Kickxellales</taxon>
        <taxon>Kickxellaceae</taxon>
        <taxon>Coemansia</taxon>
    </lineage>
</organism>
<dbReference type="AlphaFoldDB" id="A0A9W8GLD5"/>
<keyword evidence="1" id="KW-0479">Metal-binding</keyword>
<dbReference type="SMART" id="SM00356">
    <property type="entry name" value="ZnF_C3H1"/>
    <property type="match status" value="3"/>
</dbReference>
<feature type="compositionally biased region" description="Polar residues" evidence="2">
    <location>
        <begin position="1"/>
        <end position="12"/>
    </location>
</feature>
<evidence type="ECO:0000259" key="3">
    <source>
        <dbReference type="PROSITE" id="PS50103"/>
    </source>
</evidence>
<accession>A0A9W8GLD5</accession>
<feature type="domain" description="C3H1-type" evidence="3">
    <location>
        <begin position="770"/>
        <end position="798"/>
    </location>
</feature>
<gene>
    <name evidence="4" type="ORF">IWW39_000132</name>
</gene>
<dbReference type="OrthoDB" id="410307at2759"/>
<dbReference type="PANTHER" id="PTHR46156:SF1">
    <property type="entry name" value="ZINC FINGER CCCH DOMAIN-CONTAINING PROTEIN 3"/>
    <property type="match status" value="1"/>
</dbReference>
<feature type="zinc finger region" description="C3H1-type" evidence="1">
    <location>
        <begin position="770"/>
        <end position="798"/>
    </location>
</feature>
<dbReference type="PANTHER" id="PTHR46156">
    <property type="entry name" value="CCCH ZINGC FINGER"/>
    <property type="match status" value="1"/>
</dbReference>
<feature type="domain" description="C3H1-type" evidence="3">
    <location>
        <begin position="741"/>
        <end position="769"/>
    </location>
</feature>
<reference evidence="4" key="1">
    <citation type="submission" date="2022-07" db="EMBL/GenBank/DDBJ databases">
        <title>Phylogenomic reconstructions and comparative analyses of Kickxellomycotina fungi.</title>
        <authorList>
            <person name="Reynolds N.K."/>
            <person name="Stajich J.E."/>
            <person name="Barry K."/>
            <person name="Grigoriev I.V."/>
            <person name="Crous P."/>
            <person name="Smith M.E."/>
        </authorList>
    </citation>
    <scope>NUCLEOTIDE SEQUENCE</scope>
    <source>
        <strain evidence="4">CBS 109367</strain>
    </source>
</reference>
<feature type="compositionally biased region" description="Acidic residues" evidence="2">
    <location>
        <begin position="887"/>
        <end position="898"/>
    </location>
</feature>
<proteinExistence type="predicted"/>
<feature type="compositionally biased region" description="Low complexity" evidence="2">
    <location>
        <begin position="442"/>
        <end position="462"/>
    </location>
</feature>
<evidence type="ECO:0000256" key="2">
    <source>
        <dbReference type="SAM" id="MobiDB-lite"/>
    </source>
</evidence>
<feature type="region of interest" description="Disordered" evidence="2">
    <location>
        <begin position="886"/>
        <end position="913"/>
    </location>
</feature>
<dbReference type="Proteomes" id="UP001151516">
    <property type="component" value="Unassembled WGS sequence"/>
</dbReference>